<evidence type="ECO:0000256" key="4">
    <source>
        <dbReference type="ARBA" id="ARBA00022989"/>
    </source>
</evidence>
<name>A0A3T0E8S0_9PROT</name>
<reference evidence="9 10" key="1">
    <citation type="submission" date="2016-12" db="EMBL/GenBank/DDBJ databases">
        <title>The genome of dimorphic prosthecate Glycocaulis alkaliphilus 6b-8t, isolated from crude oil dictates its adaptability in petroleum environments.</title>
        <authorList>
            <person name="Wu X.-L."/>
            <person name="Geng S."/>
        </authorList>
    </citation>
    <scope>NUCLEOTIDE SEQUENCE [LARGE SCALE GENOMIC DNA]</scope>
    <source>
        <strain evidence="9 10">6B-8</strain>
    </source>
</reference>
<gene>
    <name evidence="9" type="ORF">X907_1058</name>
</gene>
<keyword evidence="6" id="KW-0813">Transport</keyword>
<comment type="subcellular location">
    <subcellularLocation>
        <location evidence="1">Cell membrane</location>
        <topology evidence="1">Multi-pass membrane protein</topology>
    </subcellularLocation>
    <subcellularLocation>
        <location evidence="6">Membrane</location>
        <topology evidence="6">Multi-pass membrane protein</topology>
    </subcellularLocation>
</comment>
<dbReference type="GO" id="GO:0017038">
    <property type="term" value="P:protein import"/>
    <property type="evidence" value="ECO:0007669"/>
    <property type="project" value="TreeGrafter"/>
</dbReference>
<sequence length="194" mass="20488">MIGQLLYWITTGLLIPVVALLLVFLLRALALVGSSVATALERRRYGEQIDAVLKRKAPAEADFAALSLPKSAPLAGTIAELAALGGVPVHARRILSELEIHHDRSVSTARILSRTGPMLGLMGTLIPLGPALMGLAEGDLASLAENMLVAFATTVIGLLIGAIGFSVQQSRQRWAAQDMARAEFIASVAAEEKD</sequence>
<comment type="similarity">
    <text evidence="6">Belongs to the exbB/tolQ family.</text>
</comment>
<keyword evidence="10" id="KW-1185">Reference proteome</keyword>
<dbReference type="Proteomes" id="UP000286954">
    <property type="component" value="Chromosome"/>
</dbReference>
<proteinExistence type="inferred from homology"/>
<keyword evidence="4 7" id="KW-1133">Transmembrane helix</keyword>
<evidence type="ECO:0000313" key="9">
    <source>
        <dbReference type="EMBL" id="AZU03596.1"/>
    </source>
</evidence>
<keyword evidence="2" id="KW-1003">Cell membrane</keyword>
<evidence type="ECO:0000256" key="1">
    <source>
        <dbReference type="ARBA" id="ARBA00004651"/>
    </source>
</evidence>
<evidence type="ECO:0000256" key="2">
    <source>
        <dbReference type="ARBA" id="ARBA00022475"/>
    </source>
</evidence>
<feature type="transmembrane region" description="Helical" evidence="7">
    <location>
        <begin position="118"/>
        <end position="136"/>
    </location>
</feature>
<dbReference type="KEGG" id="gak:X907_1058"/>
<keyword evidence="3 7" id="KW-0812">Transmembrane</keyword>
<evidence type="ECO:0000259" key="8">
    <source>
        <dbReference type="Pfam" id="PF01618"/>
    </source>
</evidence>
<dbReference type="InterPro" id="IPR002898">
    <property type="entry name" value="MotA_ExbB_proton_chnl"/>
</dbReference>
<evidence type="ECO:0000313" key="10">
    <source>
        <dbReference type="Proteomes" id="UP000286954"/>
    </source>
</evidence>
<protein>
    <submittedName>
        <fullName evidence="9">Integral membrane protein</fullName>
    </submittedName>
</protein>
<feature type="domain" description="MotA/TolQ/ExbB proton channel" evidence="8">
    <location>
        <begin position="95"/>
        <end position="165"/>
    </location>
</feature>
<evidence type="ECO:0000256" key="3">
    <source>
        <dbReference type="ARBA" id="ARBA00022692"/>
    </source>
</evidence>
<dbReference type="AlphaFoldDB" id="A0A3T0E8S0"/>
<dbReference type="Pfam" id="PF01618">
    <property type="entry name" value="MotA_ExbB"/>
    <property type="match status" value="1"/>
</dbReference>
<dbReference type="GO" id="GO:0005886">
    <property type="term" value="C:plasma membrane"/>
    <property type="evidence" value="ECO:0007669"/>
    <property type="project" value="UniProtKB-SubCell"/>
</dbReference>
<keyword evidence="5 7" id="KW-0472">Membrane</keyword>
<dbReference type="PANTHER" id="PTHR30625">
    <property type="entry name" value="PROTEIN TOLQ"/>
    <property type="match status" value="1"/>
</dbReference>
<organism evidence="9 10">
    <name type="scientific">Glycocaulis alkaliphilus</name>
    <dbReference type="NCBI Taxonomy" id="1434191"/>
    <lineage>
        <taxon>Bacteria</taxon>
        <taxon>Pseudomonadati</taxon>
        <taxon>Pseudomonadota</taxon>
        <taxon>Alphaproteobacteria</taxon>
        <taxon>Maricaulales</taxon>
        <taxon>Maricaulaceae</taxon>
        <taxon>Glycocaulis</taxon>
    </lineage>
</organism>
<feature type="transmembrane region" description="Helical" evidence="7">
    <location>
        <begin position="148"/>
        <end position="167"/>
    </location>
</feature>
<evidence type="ECO:0000256" key="5">
    <source>
        <dbReference type="ARBA" id="ARBA00023136"/>
    </source>
</evidence>
<evidence type="ECO:0000256" key="6">
    <source>
        <dbReference type="RuleBase" id="RU004057"/>
    </source>
</evidence>
<dbReference type="InterPro" id="IPR050790">
    <property type="entry name" value="ExbB/TolQ_transport"/>
</dbReference>
<evidence type="ECO:0000256" key="7">
    <source>
        <dbReference type="SAM" id="Phobius"/>
    </source>
</evidence>
<accession>A0A3T0E8S0</accession>
<dbReference type="EMBL" id="CP018911">
    <property type="protein sequence ID" value="AZU03596.1"/>
    <property type="molecule type" value="Genomic_DNA"/>
</dbReference>
<dbReference type="PANTHER" id="PTHR30625:SF3">
    <property type="entry name" value="TOL-PAL SYSTEM PROTEIN TOLQ"/>
    <property type="match status" value="1"/>
</dbReference>
<feature type="transmembrane region" description="Helical" evidence="7">
    <location>
        <begin position="6"/>
        <end position="26"/>
    </location>
</feature>
<keyword evidence="6" id="KW-0653">Protein transport</keyword>